<feature type="compositionally biased region" description="Basic and acidic residues" evidence="1">
    <location>
        <begin position="1"/>
        <end position="19"/>
    </location>
</feature>
<dbReference type="RefSeq" id="WP_269660756.1">
    <property type="nucleotide sequence ID" value="NZ_CP114413.1"/>
</dbReference>
<feature type="region of interest" description="Disordered" evidence="1">
    <location>
        <begin position="1"/>
        <end position="23"/>
    </location>
</feature>
<accession>A0ABY7KF43</accession>
<evidence type="ECO:0000256" key="1">
    <source>
        <dbReference type="SAM" id="MobiDB-lite"/>
    </source>
</evidence>
<protein>
    <submittedName>
        <fullName evidence="2">Uncharacterized protein</fullName>
    </submittedName>
</protein>
<reference evidence="2" key="1">
    <citation type="submission" date="2022-12" db="EMBL/GenBank/DDBJ databases">
        <authorList>
            <person name="Ruckert C."/>
            <person name="Busche T."/>
            <person name="Kalinowski J."/>
            <person name="Wittmann C."/>
        </authorList>
    </citation>
    <scope>NUCLEOTIDE SEQUENCE</scope>
    <source>
        <strain evidence="2">DSM 40467</strain>
    </source>
</reference>
<proteinExistence type="predicted"/>
<gene>
    <name evidence="2" type="ORF">STRCI_004500</name>
</gene>
<organism evidence="2 3">
    <name type="scientific">Streptomyces cinnabarinus</name>
    <dbReference type="NCBI Taxonomy" id="67287"/>
    <lineage>
        <taxon>Bacteria</taxon>
        <taxon>Bacillati</taxon>
        <taxon>Actinomycetota</taxon>
        <taxon>Actinomycetes</taxon>
        <taxon>Kitasatosporales</taxon>
        <taxon>Streptomycetaceae</taxon>
        <taxon>Streptomyces</taxon>
    </lineage>
</organism>
<sequence>MGLRDRIRDAANTHMKDPDGTPNLARRATQMAAVLADTTADHSTAAAAAVAGLGAAAVAAEGALSNYVYPPGDYTTFRDDRKGAR</sequence>
<evidence type="ECO:0000313" key="2">
    <source>
        <dbReference type="EMBL" id="WAZ23174.1"/>
    </source>
</evidence>
<dbReference type="EMBL" id="CP114413">
    <property type="protein sequence ID" value="WAZ23174.1"/>
    <property type="molecule type" value="Genomic_DNA"/>
</dbReference>
<name>A0ABY7KF43_9ACTN</name>
<dbReference type="Proteomes" id="UP001164439">
    <property type="component" value="Chromosome"/>
</dbReference>
<evidence type="ECO:0000313" key="3">
    <source>
        <dbReference type="Proteomes" id="UP001164439"/>
    </source>
</evidence>
<keyword evidence="3" id="KW-1185">Reference proteome</keyword>